<dbReference type="Proteomes" id="UP001500253">
    <property type="component" value="Unassembled WGS sequence"/>
</dbReference>
<evidence type="ECO:0000256" key="1">
    <source>
        <dbReference type="SAM" id="SignalP"/>
    </source>
</evidence>
<dbReference type="SUPFAM" id="SSF55486">
    <property type="entry name" value="Metalloproteases ('zincins'), catalytic domain"/>
    <property type="match status" value="1"/>
</dbReference>
<dbReference type="RefSeq" id="WP_346177893.1">
    <property type="nucleotide sequence ID" value="NZ_BAAASD010000037.1"/>
</dbReference>
<reference evidence="2 3" key="1">
    <citation type="journal article" date="2019" name="Int. J. Syst. Evol. Microbiol.">
        <title>The Global Catalogue of Microorganisms (GCM) 10K type strain sequencing project: providing services to taxonomists for standard genome sequencing and annotation.</title>
        <authorList>
            <consortium name="The Broad Institute Genomics Platform"/>
            <consortium name="The Broad Institute Genome Sequencing Center for Infectious Disease"/>
            <person name="Wu L."/>
            <person name="Ma J."/>
        </authorList>
    </citation>
    <scope>NUCLEOTIDE SEQUENCE [LARGE SCALE GENOMIC DNA]</scope>
    <source>
        <strain evidence="2 3">JCM 4316</strain>
    </source>
</reference>
<organism evidence="2 3">
    <name type="scientific">Streptomyces cuspidosporus</name>
    <dbReference type="NCBI Taxonomy" id="66882"/>
    <lineage>
        <taxon>Bacteria</taxon>
        <taxon>Bacillati</taxon>
        <taxon>Actinomycetota</taxon>
        <taxon>Actinomycetes</taxon>
        <taxon>Kitasatosporales</taxon>
        <taxon>Streptomycetaceae</taxon>
        <taxon>Streptomyces</taxon>
    </lineage>
</organism>
<dbReference type="PROSITE" id="PS51257">
    <property type="entry name" value="PROKAR_LIPOPROTEIN"/>
    <property type="match status" value="1"/>
</dbReference>
<feature type="signal peptide" evidence="1">
    <location>
        <begin position="1"/>
        <end position="29"/>
    </location>
</feature>
<evidence type="ECO:0000313" key="2">
    <source>
        <dbReference type="EMBL" id="GAA2363881.1"/>
    </source>
</evidence>
<gene>
    <name evidence="2" type="ORF">GCM10010246_64510</name>
</gene>
<keyword evidence="3" id="KW-1185">Reference proteome</keyword>
<evidence type="ECO:0000313" key="3">
    <source>
        <dbReference type="Proteomes" id="UP001500253"/>
    </source>
</evidence>
<feature type="chain" id="PRO_5046059081" description="Lipoprotein" evidence="1">
    <location>
        <begin position="30"/>
        <end position="432"/>
    </location>
</feature>
<protein>
    <recommendedName>
        <fullName evidence="4">Lipoprotein</fullName>
    </recommendedName>
</protein>
<accession>A0ABN3GYS7</accession>
<proteinExistence type="predicted"/>
<name>A0ABN3GYS7_9ACTN</name>
<comment type="caution">
    <text evidence="2">The sequence shown here is derived from an EMBL/GenBank/DDBJ whole genome shotgun (WGS) entry which is preliminary data.</text>
</comment>
<sequence>MRRAGRRRWATRRAAALCLAALCALPATALTGCGAAPPPDDAAGRDGQAVQRLLDRRAAAVRERDADAFLATVDRSSARYLAEQRRMFANLAAVPLRSWTYRLVDTGGFTPSLGQGRRLAARVELRYRLSGYDTAPVVAEEYLTLAQRNGRWYVASDDGEDDGRRTSVELWDQGAVTAVRGEHSLVLGVGQDRRRLREVAAAADRGVGVLRKVWPHSWAGRVVVEVPASLDRMAALLGSSASGYRGIAAVTTGEVGGGRDAAADRVIVNPEAYRILGAFGRRVVITHETAHVATRAATTAATPLWLSEGFADWAGYLGAGRAPHEVAPELAQAVAAGRLPDALPADGAFSFGGKAERLSQAYEEGWLACRMIAQKWGERKLVAFYRAVGESPRREGAVESALREVLGVGLGEFTDLWRAYVAAQFGVDRPAR</sequence>
<keyword evidence="1" id="KW-0732">Signal</keyword>
<evidence type="ECO:0008006" key="4">
    <source>
        <dbReference type="Google" id="ProtNLM"/>
    </source>
</evidence>
<dbReference type="EMBL" id="BAAASD010000037">
    <property type="protein sequence ID" value="GAA2363881.1"/>
    <property type="molecule type" value="Genomic_DNA"/>
</dbReference>